<dbReference type="GO" id="GO:0046872">
    <property type="term" value="F:metal ion binding"/>
    <property type="evidence" value="ECO:0007669"/>
    <property type="project" value="UniProtKB-KW"/>
</dbReference>
<protein>
    <recommendedName>
        <fullName evidence="6">MPN domain-containing protein</fullName>
    </recommendedName>
</protein>
<organism evidence="7 8">
    <name type="scientific">Tardibacter chloracetimidivorans</name>
    <dbReference type="NCBI Taxonomy" id="1921510"/>
    <lineage>
        <taxon>Bacteria</taxon>
        <taxon>Pseudomonadati</taxon>
        <taxon>Pseudomonadota</taxon>
        <taxon>Alphaproteobacteria</taxon>
        <taxon>Sphingomonadales</taxon>
        <taxon>Sphingomonadaceae</taxon>
        <taxon>Tardibacter</taxon>
    </lineage>
</organism>
<dbReference type="Proteomes" id="UP000182063">
    <property type="component" value="Chromosome"/>
</dbReference>
<dbReference type="PROSITE" id="PS50249">
    <property type="entry name" value="MPN"/>
    <property type="match status" value="1"/>
</dbReference>
<dbReference type="STRING" id="1921510.BSL82_06640"/>
<sequence>MPTHFMSDAAGQSYRRKADAAGWRALDNPEAAFDLLRPFFRDRSREHVCALFLNAEGQPCAMGTWAGEQGFVDLPLRQVFASGLAADAAAMIIAHNHPSGDPTPGPEDLRTTRDLARIGAMLGIRLVDHLVIAGERLTSMRAMRLI</sequence>
<gene>
    <name evidence="7" type="ORF">BSL82_06640</name>
</gene>
<evidence type="ECO:0000256" key="4">
    <source>
        <dbReference type="ARBA" id="ARBA00022833"/>
    </source>
</evidence>
<dbReference type="GO" id="GO:0006508">
    <property type="term" value="P:proteolysis"/>
    <property type="evidence" value="ECO:0007669"/>
    <property type="project" value="UniProtKB-KW"/>
</dbReference>
<dbReference type="PANTHER" id="PTHR30471:SF3">
    <property type="entry name" value="UPF0758 PROTEIN YEES-RELATED"/>
    <property type="match status" value="1"/>
</dbReference>
<accession>A0A1L3ZTS8</accession>
<keyword evidence="5" id="KW-0482">Metalloprotease</keyword>
<dbReference type="Pfam" id="PF04002">
    <property type="entry name" value="RadC"/>
    <property type="match status" value="1"/>
</dbReference>
<reference evidence="8" key="1">
    <citation type="submission" date="2016-11" db="EMBL/GenBank/DDBJ databases">
        <title>Complete Genome Sequence of alachlor-degrading Sphingomonas sp. strain JJ-A5.</title>
        <authorList>
            <person name="Lee H."/>
            <person name="Ka J.-O."/>
        </authorList>
    </citation>
    <scope>NUCLEOTIDE SEQUENCE [LARGE SCALE GENOMIC DNA]</scope>
    <source>
        <strain evidence="8">JJ-A5</strain>
    </source>
</reference>
<evidence type="ECO:0000313" key="8">
    <source>
        <dbReference type="Proteomes" id="UP000182063"/>
    </source>
</evidence>
<feature type="domain" description="MPN" evidence="6">
    <location>
        <begin position="25"/>
        <end position="146"/>
    </location>
</feature>
<evidence type="ECO:0000256" key="3">
    <source>
        <dbReference type="ARBA" id="ARBA00022801"/>
    </source>
</evidence>
<proteinExistence type="predicted"/>
<keyword evidence="3" id="KW-0378">Hydrolase</keyword>
<evidence type="ECO:0000256" key="5">
    <source>
        <dbReference type="ARBA" id="ARBA00023049"/>
    </source>
</evidence>
<dbReference type="PANTHER" id="PTHR30471">
    <property type="entry name" value="DNA REPAIR PROTEIN RADC"/>
    <property type="match status" value="1"/>
</dbReference>
<evidence type="ECO:0000313" key="7">
    <source>
        <dbReference type="EMBL" id="API59028.1"/>
    </source>
</evidence>
<keyword evidence="8" id="KW-1185">Reference proteome</keyword>
<dbReference type="GO" id="GO:0008237">
    <property type="term" value="F:metallopeptidase activity"/>
    <property type="evidence" value="ECO:0007669"/>
    <property type="project" value="UniProtKB-KW"/>
</dbReference>
<dbReference type="KEGG" id="sphj:BSL82_06640"/>
<dbReference type="InterPro" id="IPR025657">
    <property type="entry name" value="RadC_JAB"/>
</dbReference>
<dbReference type="InterPro" id="IPR020891">
    <property type="entry name" value="UPF0758_CS"/>
</dbReference>
<dbReference type="PROSITE" id="PS01302">
    <property type="entry name" value="UPF0758"/>
    <property type="match status" value="1"/>
</dbReference>
<keyword evidence="1" id="KW-0645">Protease</keyword>
<dbReference type="EMBL" id="CP018221">
    <property type="protein sequence ID" value="API59028.1"/>
    <property type="molecule type" value="Genomic_DNA"/>
</dbReference>
<dbReference type="Gene3D" id="3.40.140.10">
    <property type="entry name" value="Cytidine Deaminase, domain 2"/>
    <property type="match status" value="1"/>
</dbReference>
<keyword evidence="4" id="KW-0862">Zinc</keyword>
<evidence type="ECO:0000256" key="2">
    <source>
        <dbReference type="ARBA" id="ARBA00022723"/>
    </source>
</evidence>
<keyword evidence="2" id="KW-0479">Metal-binding</keyword>
<dbReference type="AlphaFoldDB" id="A0A1L3ZTS8"/>
<evidence type="ECO:0000256" key="1">
    <source>
        <dbReference type="ARBA" id="ARBA00022670"/>
    </source>
</evidence>
<evidence type="ECO:0000259" key="6">
    <source>
        <dbReference type="PROSITE" id="PS50249"/>
    </source>
</evidence>
<name>A0A1L3ZTS8_9SPHN</name>
<dbReference type="InterPro" id="IPR037518">
    <property type="entry name" value="MPN"/>
</dbReference>
<dbReference type="InterPro" id="IPR001405">
    <property type="entry name" value="UPF0758"/>
</dbReference>